<feature type="active site" description="Pros-phosphohistidine intermediate" evidence="11">
    <location>
        <position position="118"/>
    </location>
</feature>
<dbReference type="EC" id="2.7.4.6" evidence="13"/>
<dbReference type="EMBL" id="ML010084">
    <property type="protein sequence ID" value="RKO96317.1"/>
    <property type="molecule type" value="Genomic_DNA"/>
</dbReference>
<dbReference type="InterPro" id="IPR023005">
    <property type="entry name" value="Nucleoside_diP_kinase_AS"/>
</dbReference>
<organism evidence="15 16">
    <name type="scientific">Caulochytrium protostelioides</name>
    <dbReference type="NCBI Taxonomy" id="1555241"/>
    <lineage>
        <taxon>Eukaryota</taxon>
        <taxon>Fungi</taxon>
        <taxon>Fungi incertae sedis</taxon>
        <taxon>Chytridiomycota</taxon>
        <taxon>Chytridiomycota incertae sedis</taxon>
        <taxon>Chytridiomycetes</taxon>
        <taxon>Caulochytriales</taxon>
        <taxon>Caulochytriaceae</taxon>
        <taxon>Caulochytrium</taxon>
    </lineage>
</organism>
<keyword evidence="9" id="KW-0460">Magnesium</keyword>
<feature type="binding site" evidence="11">
    <location>
        <position position="115"/>
    </location>
    <ligand>
        <name>ATP</name>
        <dbReference type="ChEBI" id="CHEBI:30616"/>
    </ligand>
</feature>
<evidence type="ECO:0000256" key="4">
    <source>
        <dbReference type="ARBA" id="ARBA00022679"/>
    </source>
</evidence>
<dbReference type="Pfam" id="PF00334">
    <property type="entry name" value="NDK"/>
    <property type="match status" value="1"/>
</dbReference>
<dbReference type="GO" id="GO:0004550">
    <property type="term" value="F:nucleoside diphosphate kinase activity"/>
    <property type="evidence" value="ECO:0007669"/>
    <property type="project" value="UniProtKB-EC"/>
</dbReference>
<proteinExistence type="inferred from homology"/>
<feature type="binding site" evidence="11">
    <location>
        <position position="105"/>
    </location>
    <ligand>
        <name>ATP</name>
        <dbReference type="ChEBI" id="CHEBI:30616"/>
    </ligand>
</feature>
<dbReference type="PANTHER" id="PTHR46161">
    <property type="entry name" value="NUCLEOSIDE DIPHOSPHATE KINASE"/>
    <property type="match status" value="1"/>
</dbReference>
<feature type="binding site" evidence="11">
    <location>
        <position position="57"/>
    </location>
    <ligand>
        <name>ATP</name>
        <dbReference type="ChEBI" id="CHEBI:30616"/>
    </ligand>
</feature>
<keyword evidence="6 13" id="KW-0547">Nucleotide-binding</keyword>
<evidence type="ECO:0000256" key="8">
    <source>
        <dbReference type="ARBA" id="ARBA00022840"/>
    </source>
</evidence>
<reference evidence="16" key="1">
    <citation type="journal article" date="2018" name="Nat. Microbiol.">
        <title>Leveraging single-cell genomics to expand the fungal tree of life.</title>
        <authorList>
            <person name="Ahrendt S.R."/>
            <person name="Quandt C.A."/>
            <person name="Ciobanu D."/>
            <person name="Clum A."/>
            <person name="Salamov A."/>
            <person name="Andreopoulos B."/>
            <person name="Cheng J.F."/>
            <person name="Woyke T."/>
            <person name="Pelin A."/>
            <person name="Henrissat B."/>
            <person name="Reynolds N.K."/>
            <person name="Benny G.L."/>
            <person name="Smith M.E."/>
            <person name="James T.Y."/>
            <person name="Grigoriev I.V."/>
        </authorList>
    </citation>
    <scope>NUCLEOTIDE SEQUENCE [LARGE SCALE GENOMIC DNA]</scope>
    <source>
        <strain evidence="16">ATCC 52028</strain>
    </source>
</reference>
<dbReference type="GO" id="GO:0006183">
    <property type="term" value="P:GTP biosynthetic process"/>
    <property type="evidence" value="ECO:0007669"/>
    <property type="project" value="InterPro"/>
</dbReference>
<dbReference type="PROSITE" id="PS51374">
    <property type="entry name" value="NDPK_LIKE"/>
    <property type="match status" value="1"/>
</dbReference>
<evidence type="ECO:0000256" key="12">
    <source>
        <dbReference type="RuleBase" id="RU004011"/>
    </source>
</evidence>
<dbReference type="SMART" id="SM00562">
    <property type="entry name" value="NDK"/>
    <property type="match status" value="1"/>
</dbReference>
<dbReference type="GO" id="GO:0005524">
    <property type="term" value="F:ATP binding"/>
    <property type="evidence" value="ECO:0007669"/>
    <property type="project" value="UniProtKB-KW"/>
</dbReference>
<dbReference type="InterPro" id="IPR034907">
    <property type="entry name" value="NDK-like_dom"/>
</dbReference>
<evidence type="ECO:0000256" key="13">
    <source>
        <dbReference type="RuleBase" id="RU004013"/>
    </source>
</evidence>
<dbReference type="PROSITE" id="PS00469">
    <property type="entry name" value="NDPK"/>
    <property type="match status" value="1"/>
</dbReference>
<dbReference type="Proteomes" id="UP000268535">
    <property type="component" value="Unassembled WGS sequence"/>
</dbReference>
<feature type="binding site" evidence="11">
    <location>
        <position position="85"/>
    </location>
    <ligand>
        <name>ATP</name>
        <dbReference type="ChEBI" id="CHEBI:30616"/>
    </ligand>
</feature>
<feature type="binding site" evidence="11">
    <location>
        <position position="91"/>
    </location>
    <ligand>
        <name>ATP</name>
        <dbReference type="ChEBI" id="CHEBI:30616"/>
    </ligand>
</feature>
<evidence type="ECO:0000256" key="7">
    <source>
        <dbReference type="ARBA" id="ARBA00022777"/>
    </source>
</evidence>
<dbReference type="InterPro" id="IPR001564">
    <property type="entry name" value="Nucleoside_diP_kinase"/>
</dbReference>
<feature type="domain" description="Nucleoside diphosphate kinase-like" evidence="14">
    <location>
        <begin position="2"/>
        <end position="135"/>
    </location>
</feature>
<keyword evidence="3" id="KW-0963">Cytoplasm</keyword>
<comment type="catalytic activity">
    <reaction evidence="13">
        <text>a 2'-deoxyribonucleoside 5'-diphosphate + ATP = a 2'-deoxyribonucleoside 5'-triphosphate + ADP</text>
        <dbReference type="Rhea" id="RHEA:44640"/>
        <dbReference type="ChEBI" id="CHEBI:30616"/>
        <dbReference type="ChEBI" id="CHEBI:61560"/>
        <dbReference type="ChEBI" id="CHEBI:73316"/>
        <dbReference type="ChEBI" id="CHEBI:456216"/>
        <dbReference type="EC" id="2.7.4.6"/>
    </reaction>
</comment>
<dbReference type="SUPFAM" id="SSF54919">
    <property type="entry name" value="Nucleoside diphosphate kinase, NDK"/>
    <property type="match status" value="1"/>
</dbReference>
<dbReference type="GO" id="GO:0006228">
    <property type="term" value="P:UTP biosynthetic process"/>
    <property type="evidence" value="ECO:0007669"/>
    <property type="project" value="InterPro"/>
</dbReference>
<evidence type="ECO:0000256" key="3">
    <source>
        <dbReference type="ARBA" id="ARBA00022490"/>
    </source>
</evidence>
<evidence type="ECO:0000313" key="15">
    <source>
        <dbReference type="EMBL" id="RKO96317.1"/>
    </source>
</evidence>
<dbReference type="GO" id="GO:0006241">
    <property type="term" value="P:CTP biosynthetic process"/>
    <property type="evidence" value="ECO:0007669"/>
    <property type="project" value="InterPro"/>
</dbReference>
<accession>A0A4V1IT99</accession>
<evidence type="ECO:0000259" key="14">
    <source>
        <dbReference type="SMART" id="SM00562"/>
    </source>
</evidence>
<keyword evidence="10" id="KW-0546">Nucleotide metabolism</keyword>
<evidence type="ECO:0000313" key="16">
    <source>
        <dbReference type="Proteomes" id="UP000268535"/>
    </source>
</evidence>
<dbReference type="Gene3D" id="3.30.70.141">
    <property type="entry name" value="Nucleoside diphosphate kinase-like domain"/>
    <property type="match status" value="1"/>
</dbReference>
<keyword evidence="7 13" id="KW-0418">Kinase</keyword>
<evidence type="ECO:0000256" key="10">
    <source>
        <dbReference type="ARBA" id="ARBA00023080"/>
    </source>
</evidence>
<dbReference type="GO" id="GO:0046872">
    <property type="term" value="F:metal ion binding"/>
    <property type="evidence" value="ECO:0007669"/>
    <property type="project" value="UniProtKB-KW"/>
</dbReference>
<keyword evidence="5" id="KW-0479">Metal-binding</keyword>
<evidence type="ECO:0000256" key="1">
    <source>
        <dbReference type="ARBA" id="ARBA00008142"/>
    </source>
</evidence>
<sequence>ADEQTCAIVKPDAIEHAALVEAAIHREDQLEIVQRETLTWTPQTAEAFYAEHHGKPFYATLVGFMTSGPIQVMTLAGPGAIGAWRGLAGPTNSERARQVAPTSLRARFGTDGTHNAVHGSDSPAAAAREINIAYQ</sequence>
<feature type="non-terminal residue" evidence="15">
    <location>
        <position position="135"/>
    </location>
</feature>
<feature type="non-terminal residue" evidence="15">
    <location>
        <position position="1"/>
    </location>
</feature>
<gene>
    <name evidence="15" type="ORF">CAUPRSCDRAFT_2101</name>
</gene>
<feature type="binding site" evidence="11">
    <location>
        <position position="10"/>
    </location>
    <ligand>
        <name>ATP</name>
        <dbReference type="ChEBI" id="CHEBI:30616"/>
    </ligand>
</feature>
<evidence type="ECO:0000256" key="11">
    <source>
        <dbReference type="PROSITE-ProRule" id="PRU00706"/>
    </source>
</evidence>
<dbReference type="InterPro" id="IPR036850">
    <property type="entry name" value="NDK-like_dom_sf"/>
</dbReference>
<dbReference type="AlphaFoldDB" id="A0A4V1IT99"/>
<keyword evidence="8 13" id="KW-0067">ATP-binding</keyword>
<protein>
    <recommendedName>
        <fullName evidence="2 13">Nucleoside diphosphate kinase</fullName>
        <ecNumber evidence="13">2.7.4.6</ecNumber>
    </recommendedName>
</protein>
<evidence type="ECO:0000256" key="6">
    <source>
        <dbReference type="ARBA" id="ARBA00022741"/>
    </source>
</evidence>
<comment type="similarity">
    <text evidence="1 11 12">Belongs to the NDK family.</text>
</comment>
<evidence type="ECO:0000256" key="9">
    <source>
        <dbReference type="ARBA" id="ARBA00022842"/>
    </source>
</evidence>
<keyword evidence="4 13" id="KW-0808">Transferase</keyword>
<dbReference type="PRINTS" id="PR01243">
    <property type="entry name" value="NUCDPKINASE"/>
</dbReference>
<dbReference type="PANTHER" id="PTHR46161:SF3">
    <property type="entry name" value="NUCLEOSIDE DIPHOSPHATE KINASE DDB_G0292928-RELATED"/>
    <property type="match status" value="1"/>
</dbReference>
<name>A0A4V1IT99_9FUNG</name>
<evidence type="ECO:0000256" key="2">
    <source>
        <dbReference type="ARBA" id="ARBA00017632"/>
    </source>
</evidence>
<evidence type="ECO:0000256" key="5">
    <source>
        <dbReference type="ARBA" id="ARBA00022723"/>
    </source>
</evidence>